<keyword evidence="4 7" id="KW-0863">Zinc-finger</keyword>
<dbReference type="InterPro" id="IPR050717">
    <property type="entry name" value="C2H2-ZF_Transcription_Reg"/>
</dbReference>
<evidence type="ECO:0000256" key="3">
    <source>
        <dbReference type="ARBA" id="ARBA00022737"/>
    </source>
</evidence>
<accession>A0A8T0EF98</accession>
<organism evidence="10 11">
    <name type="scientific">Argiope bruennichi</name>
    <name type="common">Wasp spider</name>
    <name type="synonym">Aranea bruennichi</name>
    <dbReference type="NCBI Taxonomy" id="94029"/>
    <lineage>
        <taxon>Eukaryota</taxon>
        <taxon>Metazoa</taxon>
        <taxon>Ecdysozoa</taxon>
        <taxon>Arthropoda</taxon>
        <taxon>Chelicerata</taxon>
        <taxon>Arachnida</taxon>
        <taxon>Araneae</taxon>
        <taxon>Araneomorphae</taxon>
        <taxon>Entelegynae</taxon>
        <taxon>Araneoidea</taxon>
        <taxon>Araneidae</taxon>
        <taxon>Argiope</taxon>
    </lineage>
</organism>
<evidence type="ECO:0000256" key="8">
    <source>
        <dbReference type="SAM" id="MobiDB-lite"/>
    </source>
</evidence>
<protein>
    <submittedName>
        <fullName evidence="10">Asparagine-rich zinc finger protein AZF1 like protein</fullName>
    </submittedName>
</protein>
<proteinExistence type="predicted"/>
<dbReference type="PROSITE" id="PS50157">
    <property type="entry name" value="ZINC_FINGER_C2H2_2"/>
    <property type="match status" value="1"/>
</dbReference>
<reference evidence="10" key="1">
    <citation type="journal article" date="2020" name="bioRxiv">
        <title>Chromosome-level reference genome of the European wasp spider Argiope bruennichi: a resource for studies on range expansion and evolutionary adaptation.</title>
        <authorList>
            <person name="Sheffer M.M."/>
            <person name="Hoppe A."/>
            <person name="Krehenwinkel H."/>
            <person name="Uhl G."/>
            <person name="Kuss A.W."/>
            <person name="Jensen L."/>
            <person name="Jensen C."/>
            <person name="Gillespie R.G."/>
            <person name="Hoff K.J."/>
            <person name="Prost S."/>
        </authorList>
    </citation>
    <scope>NUCLEOTIDE SEQUENCE</scope>
</reference>
<evidence type="ECO:0000256" key="2">
    <source>
        <dbReference type="ARBA" id="ARBA00022723"/>
    </source>
</evidence>
<evidence type="ECO:0000313" key="11">
    <source>
        <dbReference type="Proteomes" id="UP000807504"/>
    </source>
</evidence>
<name>A0A8T0EF98_ARGBR</name>
<dbReference type="EMBL" id="JABXBU010002228">
    <property type="protein sequence ID" value="KAF8771676.1"/>
    <property type="molecule type" value="Genomic_DNA"/>
</dbReference>
<dbReference type="GO" id="GO:0000977">
    <property type="term" value="F:RNA polymerase II transcription regulatory region sequence-specific DNA binding"/>
    <property type="evidence" value="ECO:0007669"/>
    <property type="project" value="TreeGrafter"/>
</dbReference>
<gene>
    <name evidence="10" type="ORF">HNY73_019056</name>
</gene>
<keyword evidence="3" id="KW-0677">Repeat</keyword>
<sequence length="131" mass="15024">MDTNDIYPVDDLPFEPLDSDVNMDYFSDTETPDKSMPNDSDDSTNLINDSHQQILTMNVDDNEIAPIFKLGEDWRPVSRKVPHSIRTVSDADKKQFPCDICGKVYSQKGYLHLHVRTHTGEKPYSCDICRK</sequence>
<dbReference type="SMART" id="SM00355">
    <property type="entry name" value="ZnF_C2H2"/>
    <property type="match status" value="1"/>
</dbReference>
<dbReference type="Gene3D" id="3.30.160.60">
    <property type="entry name" value="Classic Zinc Finger"/>
    <property type="match status" value="2"/>
</dbReference>
<evidence type="ECO:0000256" key="4">
    <source>
        <dbReference type="ARBA" id="ARBA00022771"/>
    </source>
</evidence>
<comment type="caution">
    <text evidence="10">The sequence shown here is derived from an EMBL/GenBank/DDBJ whole genome shotgun (WGS) entry which is preliminary data.</text>
</comment>
<dbReference type="GO" id="GO:0000981">
    <property type="term" value="F:DNA-binding transcription factor activity, RNA polymerase II-specific"/>
    <property type="evidence" value="ECO:0007669"/>
    <property type="project" value="TreeGrafter"/>
</dbReference>
<dbReference type="FunFam" id="3.30.160.60:FF:000744">
    <property type="entry name" value="zinc finger E-box-binding homeobox 1"/>
    <property type="match status" value="1"/>
</dbReference>
<evidence type="ECO:0000256" key="1">
    <source>
        <dbReference type="ARBA" id="ARBA00004123"/>
    </source>
</evidence>
<dbReference type="Proteomes" id="UP000807504">
    <property type="component" value="Unassembled WGS sequence"/>
</dbReference>
<dbReference type="PANTHER" id="PTHR14196">
    <property type="entry name" value="ODD-SKIPPED - RELATED"/>
    <property type="match status" value="1"/>
</dbReference>
<keyword evidence="11" id="KW-1185">Reference proteome</keyword>
<comment type="subcellular location">
    <subcellularLocation>
        <location evidence="1">Nucleus</location>
    </subcellularLocation>
</comment>
<dbReference type="AlphaFoldDB" id="A0A8T0EF98"/>
<evidence type="ECO:0000256" key="6">
    <source>
        <dbReference type="ARBA" id="ARBA00023242"/>
    </source>
</evidence>
<dbReference type="InterPro" id="IPR036236">
    <property type="entry name" value="Znf_C2H2_sf"/>
</dbReference>
<dbReference type="SUPFAM" id="SSF57667">
    <property type="entry name" value="beta-beta-alpha zinc fingers"/>
    <property type="match status" value="1"/>
</dbReference>
<dbReference type="GO" id="GO:0005634">
    <property type="term" value="C:nucleus"/>
    <property type="evidence" value="ECO:0007669"/>
    <property type="project" value="UniProtKB-SubCell"/>
</dbReference>
<evidence type="ECO:0000256" key="5">
    <source>
        <dbReference type="ARBA" id="ARBA00022833"/>
    </source>
</evidence>
<reference evidence="10" key="2">
    <citation type="submission" date="2020-06" db="EMBL/GenBank/DDBJ databases">
        <authorList>
            <person name="Sheffer M."/>
        </authorList>
    </citation>
    <scope>NUCLEOTIDE SEQUENCE</scope>
</reference>
<dbReference type="Pfam" id="PF00096">
    <property type="entry name" value="zf-C2H2"/>
    <property type="match status" value="1"/>
</dbReference>
<feature type="domain" description="C2H2-type" evidence="9">
    <location>
        <begin position="96"/>
        <end position="123"/>
    </location>
</feature>
<dbReference type="GO" id="GO:0008270">
    <property type="term" value="F:zinc ion binding"/>
    <property type="evidence" value="ECO:0007669"/>
    <property type="project" value="UniProtKB-KW"/>
</dbReference>
<dbReference type="InterPro" id="IPR013087">
    <property type="entry name" value="Znf_C2H2_type"/>
</dbReference>
<dbReference type="PROSITE" id="PS00028">
    <property type="entry name" value="ZINC_FINGER_C2H2_1"/>
    <property type="match status" value="1"/>
</dbReference>
<dbReference type="PANTHER" id="PTHR14196:SF12">
    <property type="entry name" value="ZINC FINGER PROTEIN 208-LIKE"/>
    <property type="match status" value="1"/>
</dbReference>
<keyword evidence="2" id="KW-0479">Metal-binding</keyword>
<keyword evidence="6" id="KW-0539">Nucleus</keyword>
<evidence type="ECO:0000259" key="9">
    <source>
        <dbReference type="PROSITE" id="PS50157"/>
    </source>
</evidence>
<evidence type="ECO:0000313" key="10">
    <source>
        <dbReference type="EMBL" id="KAF8771676.1"/>
    </source>
</evidence>
<keyword evidence="5" id="KW-0862">Zinc</keyword>
<feature type="region of interest" description="Disordered" evidence="8">
    <location>
        <begin position="1"/>
        <end position="46"/>
    </location>
</feature>
<evidence type="ECO:0000256" key="7">
    <source>
        <dbReference type="PROSITE-ProRule" id="PRU00042"/>
    </source>
</evidence>